<evidence type="ECO:0000256" key="5">
    <source>
        <dbReference type="SAM" id="MobiDB-lite"/>
    </source>
</evidence>
<keyword evidence="8" id="KW-1185">Reference proteome</keyword>
<evidence type="ECO:0000256" key="2">
    <source>
        <dbReference type="ARBA" id="ARBA00023186"/>
    </source>
</evidence>
<comment type="subunit">
    <text evidence="3">Heterohexamer of two PFD-alpha type and four PFD-beta type subunits.</text>
</comment>
<dbReference type="Proteomes" id="UP001224775">
    <property type="component" value="Unassembled WGS sequence"/>
</dbReference>
<gene>
    <name evidence="7" type="ORF">QTG54_001389</name>
    <name evidence="6" type="ORF">SMAR0320_LOCUS4105</name>
</gene>
<reference evidence="7" key="2">
    <citation type="submission" date="2023-06" db="EMBL/GenBank/DDBJ databases">
        <title>Survivors Of The Sea: Transcriptome response of Skeletonema marinoi to long-term dormancy.</title>
        <authorList>
            <person name="Pinder M.I.M."/>
            <person name="Kourtchenko O."/>
            <person name="Robertson E.K."/>
            <person name="Larsson T."/>
            <person name="Maumus F."/>
            <person name="Osuna-Cruz C.M."/>
            <person name="Vancaester E."/>
            <person name="Stenow R."/>
            <person name="Vandepoele K."/>
            <person name="Ploug H."/>
            <person name="Bruchert V."/>
            <person name="Godhe A."/>
            <person name="Topel M."/>
        </authorList>
    </citation>
    <scope>NUCLEOTIDE SEQUENCE</scope>
    <source>
        <strain evidence="7">R05AC</strain>
    </source>
</reference>
<keyword evidence="2 3" id="KW-0143">Chaperone</keyword>
<evidence type="ECO:0000256" key="4">
    <source>
        <dbReference type="SAM" id="Coils"/>
    </source>
</evidence>
<dbReference type="GO" id="GO:0051082">
    <property type="term" value="F:unfolded protein binding"/>
    <property type="evidence" value="ECO:0007669"/>
    <property type="project" value="InterPro"/>
</dbReference>
<organism evidence="6">
    <name type="scientific">Skeletonema marinoi</name>
    <dbReference type="NCBI Taxonomy" id="267567"/>
    <lineage>
        <taxon>Eukaryota</taxon>
        <taxon>Sar</taxon>
        <taxon>Stramenopiles</taxon>
        <taxon>Ochrophyta</taxon>
        <taxon>Bacillariophyta</taxon>
        <taxon>Coscinodiscophyceae</taxon>
        <taxon>Thalassiosirophycidae</taxon>
        <taxon>Thalassiosirales</taxon>
        <taxon>Skeletonemataceae</taxon>
        <taxon>Skeletonema</taxon>
        <taxon>Skeletonema marinoi-dohrnii complex</taxon>
    </lineage>
</organism>
<evidence type="ECO:0000313" key="7">
    <source>
        <dbReference type="EMBL" id="KAK1747426.1"/>
    </source>
</evidence>
<protein>
    <recommendedName>
        <fullName evidence="3">Prefoldin subunit 4</fullName>
    </recommendedName>
</protein>
<dbReference type="GO" id="GO:0005737">
    <property type="term" value="C:cytoplasm"/>
    <property type="evidence" value="ECO:0007669"/>
    <property type="project" value="TreeGrafter"/>
</dbReference>
<dbReference type="GO" id="GO:0006457">
    <property type="term" value="P:protein folding"/>
    <property type="evidence" value="ECO:0007669"/>
    <property type="project" value="UniProtKB-UniRule"/>
</dbReference>
<dbReference type="EMBL" id="HBGZ01005887">
    <property type="protein sequence ID" value="CAD9583042.1"/>
    <property type="molecule type" value="Transcribed_RNA"/>
</dbReference>
<comment type="function">
    <text evidence="3">Binds specifically to cytosolic chaperonin (c-CPN) and transfers target proteins to it. Binds to nascent polypeptide chain and promotes folding in an environment in which there are many competing pathways for nonnative proteins.</text>
</comment>
<dbReference type="PANTHER" id="PTHR21100:SF9">
    <property type="entry name" value="PREFOLDIN SUBUNIT 4"/>
    <property type="match status" value="1"/>
</dbReference>
<evidence type="ECO:0000313" key="8">
    <source>
        <dbReference type="Proteomes" id="UP001224775"/>
    </source>
</evidence>
<dbReference type="Gene3D" id="1.10.287.370">
    <property type="match status" value="1"/>
</dbReference>
<feature type="coiled-coil region" evidence="4">
    <location>
        <begin position="30"/>
        <end position="60"/>
    </location>
</feature>
<feature type="region of interest" description="Disordered" evidence="5">
    <location>
        <begin position="1"/>
        <end position="22"/>
    </location>
</feature>
<dbReference type="GO" id="GO:0016272">
    <property type="term" value="C:prefoldin complex"/>
    <property type="evidence" value="ECO:0007669"/>
    <property type="project" value="UniProtKB-UniRule"/>
</dbReference>
<sequence length="133" mass="15074">MPEANGMILSKEEENDNEVRREDQDAINEFGRLNARLDEVKRQVDNLKKTLEKIDDASTELMMGDGDAVMLSLGGAMFEATEDEATEYCEAEVERQQKILDKLSEEEAGIVERQETLKKLLYGRFGKSINLEA</sequence>
<name>A0A6V0ZXN8_9STRA</name>
<evidence type="ECO:0000256" key="3">
    <source>
        <dbReference type="PIRNR" id="PIRNR016477"/>
    </source>
</evidence>
<dbReference type="EMBL" id="JATAAI010000002">
    <property type="protein sequence ID" value="KAK1747426.1"/>
    <property type="molecule type" value="Genomic_DNA"/>
</dbReference>
<evidence type="ECO:0000256" key="1">
    <source>
        <dbReference type="ARBA" id="ARBA00008045"/>
    </source>
</evidence>
<evidence type="ECO:0000313" key="6">
    <source>
        <dbReference type="EMBL" id="CAD9583042.1"/>
    </source>
</evidence>
<accession>A0A6V0ZXN8</accession>
<dbReference type="PIRSF" id="PIRSF016477">
    <property type="entry name" value="Prefoldin_subunit_4"/>
    <property type="match status" value="1"/>
</dbReference>
<dbReference type="PANTHER" id="PTHR21100">
    <property type="entry name" value="PREFOLDIN SUBUNIT 4"/>
    <property type="match status" value="1"/>
</dbReference>
<dbReference type="SUPFAM" id="SSF46579">
    <property type="entry name" value="Prefoldin"/>
    <property type="match status" value="1"/>
</dbReference>
<proteinExistence type="inferred from homology"/>
<dbReference type="InterPro" id="IPR002777">
    <property type="entry name" value="PFD_beta-like"/>
</dbReference>
<dbReference type="InterPro" id="IPR016661">
    <property type="entry name" value="PFDN4"/>
</dbReference>
<dbReference type="Pfam" id="PF01920">
    <property type="entry name" value="Prefoldin_2"/>
    <property type="match status" value="1"/>
</dbReference>
<comment type="similarity">
    <text evidence="1 3">Belongs to the prefoldin subunit beta family.</text>
</comment>
<dbReference type="AlphaFoldDB" id="A0A6V0ZXN8"/>
<dbReference type="InterPro" id="IPR009053">
    <property type="entry name" value="Prefoldin"/>
</dbReference>
<reference evidence="6" key="1">
    <citation type="submission" date="2021-01" db="EMBL/GenBank/DDBJ databases">
        <authorList>
            <person name="Corre E."/>
            <person name="Pelletier E."/>
            <person name="Niang G."/>
            <person name="Scheremetjew M."/>
            <person name="Finn R."/>
            <person name="Kale V."/>
            <person name="Holt S."/>
            <person name="Cochrane G."/>
            <person name="Meng A."/>
            <person name="Brown T."/>
            <person name="Cohen L."/>
        </authorList>
    </citation>
    <scope>NUCLEOTIDE SEQUENCE</scope>
    <source>
        <strain evidence="6">SM1012Den-03</strain>
    </source>
</reference>
<keyword evidence="4" id="KW-0175">Coiled coil</keyword>